<keyword evidence="8" id="KW-0408">Iron</keyword>
<feature type="domain" description="NADH:flavin oxidoreductase/NADH oxidase N-terminal" evidence="10">
    <location>
        <begin position="7"/>
        <end position="341"/>
    </location>
</feature>
<sequence length="642" mass="68122">MDNRLNSLFRPINIGGLTARNRIVMPPMNTNLAHGDGFASDDNRDYYAERARGGAGIVILEAMFVEWAAKHRTFGMGVSEDKYIPGLAKVARGIKENGALAMAQINHNGRLLSEDATGLQTVAVSTFVNPATSEVSLEFSTEEVQEMVGKYAAAALRVREAGFDGVEIHGAHGYLLAQFLSPFTNKRTDQYGGPLENRMRMPLQVVRRVRQVCGNDFIIGYRISGEEYFQGGLTLEETTLAAQELEKAGVDLLDVSGSSLEGPPKLAKVIPCYYLPHGFHMHAAAAMKKVVSIPVIGVGRINCPVEAASYLNDGKADLVGVGRQFIADAHWPNKAKEGRLKEIRRCIACNVCLDILLANKLPLTCAVNPSTIKADEHLAPADTKKKVAVVGAGPAGLAAATVAAARGHQVTLFEAGDQIGGQLNLAARAPGKQELGSILEYYSEQIAITGVDLKLGTEADVAAIIECGADVAVIASGGKPKSLGETWEEGENVFNAWDVLSNAVTPGHKVVIVGGGRVGLETAEFLLEQGHEVVVVEAAARIGADLGLTVRPVLMNRLIRSAINVFNNATIAEIAGNTVTLDRMDDIITLRGVDTVLVCVGSEANLTVGKDLDIPLHTIGDCAGPAGIMEAIKTGVEAGRNL</sequence>
<feature type="domain" description="FAD/NAD(P)-binding" evidence="11">
    <location>
        <begin position="385"/>
        <end position="616"/>
    </location>
</feature>
<evidence type="ECO:0000256" key="5">
    <source>
        <dbReference type="ARBA" id="ARBA00022643"/>
    </source>
</evidence>
<dbReference type="GO" id="GO:0016491">
    <property type="term" value="F:oxidoreductase activity"/>
    <property type="evidence" value="ECO:0007669"/>
    <property type="project" value="UniProtKB-KW"/>
</dbReference>
<comment type="similarity">
    <text evidence="3">In the N-terminal section; belongs to the NADH:flavin oxidoreductase/NADH oxidase family.</text>
</comment>
<dbReference type="PRINTS" id="PR00368">
    <property type="entry name" value="FADPNR"/>
</dbReference>
<organism evidence="12 13">
    <name type="scientific">Candidatus Desulfacyla euxinica</name>
    <dbReference type="NCBI Taxonomy" id="2841693"/>
    <lineage>
        <taxon>Bacteria</taxon>
        <taxon>Deltaproteobacteria</taxon>
        <taxon>Candidatus Desulfacyla</taxon>
    </lineage>
</organism>
<dbReference type="Gene3D" id="3.50.50.60">
    <property type="entry name" value="FAD/NAD(P)-binding domain"/>
    <property type="match status" value="1"/>
</dbReference>
<dbReference type="InterPro" id="IPR023753">
    <property type="entry name" value="FAD/NAD-binding_dom"/>
</dbReference>
<keyword evidence="5" id="KW-0288">FMN</keyword>
<dbReference type="EMBL" id="JACNJD010000363">
    <property type="protein sequence ID" value="MBC8179250.1"/>
    <property type="molecule type" value="Genomic_DNA"/>
</dbReference>
<protein>
    <submittedName>
        <fullName evidence="12">FAD-dependent oxidoreductase</fullName>
    </submittedName>
</protein>
<evidence type="ECO:0000256" key="7">
    <source>
        <dbReference type="ARBA" id="ARBA00023002"/>
    </source>
</evidence>
<accession>A0A8J6N3S9</accession>
<keyword evidence="7" id="KW-0560">Oxidoreductase</keyword>
<comment type="cofactor">
    <cofactor evidence="2">
        <name>[4Fe-4S] cluster</name>
        <dbReference type="ChEBI" id="CHEBI:49883"/>
    </cofactor>
</comment>
<dbReference type="AlphaFoldDB" id="A0A8J6N3S9"/>
<comment type="caution">
    <text evidence="12">The sequence shown here is derived from an EMBL/GenBank/DDBJ whole genome shotgun (WGS) entry which is preliminary data.</text>
</comment>
<dbReference type="GO" id="GO:0046872">
    <property type="term" value="F:metal ion binding"/>
    <property type="evidence" value="ECO:0007669"/>
    <property type="project" value="UniProtKB-KW"/>
</dbReference>
<dbReference type="PANTHER" id="PTHR42917">
    <property type="entry name" value="2,4-DIENOYL-COA REDUCTASE"/>
    <property type="match status" value="1"/>
</dbReference>
<dbReference type="Pfam" id="PF07992">
    <property type="entry name" value="Pyr_redox_2"/>
    <property type="match status" value="1"/>
</dbReference>
<keyword evidence="4" id="KW-0285">Flavoprotein</keyword>
<evidence type="ECO:0000259" key="10">
    <source>
        <dbReference type="Pfam" id="PF00724"/>
    </source>
</evidence>
<evidence type="ECO:0000256" key="6">
    <source>
        <dbReference type="ARBA" id="ARBA00022723"/>
    </source>
</evidence>
<dbReference type="InterPro" id="IPR001155">
    <property type="entry name" value="OxRdtase_FMN_N"/>
</dbReference>
<keyword evidence="9" id="KW-0411">Iron-sulfur</keyword>
<keyword evidence="6" id="KW-0479">Metal-binding</keyword>
<evidence type="ECO:0000256" key="2">
    <source>
        <dbReference type="ARBA" id="ARBA00001966"/>
    </source>
</evidence>
<evidence type="ECO:0000256" key="4">
    <source>
        <dbReference type="ARBA" id="ARBA00022630"/>
    </source>
</evidence>
<dbReference type="SUPFAM" id="SSF51395">
    <property type="entry name" value="FMN-linked oxidoreductases"/>
    <property type="match status" value="1"/>
</dbReference>
<evidence type="ECO:0000256" key="8">
    <source>
        <dbReference type="ARBA" id="ARBA00023004"/>
    </source>
</evidence>
<dbReference type="Pfam" id="PF00724">
    <property type="entry name" value="Oxidored_FMN"/>
    <property type="match status" value="1"/>
</dbReference>
<evidence type="ECO:0000313" key="12">
    <source>
        <dbReference type="EMBL" id="MBC8179250.1"/>
    </source>
</evidence>
<evidence type="ECO:0000256" key="3">
    <source>
        <dbReference type="ARBA" id="ARBA00011048"/>
    </source>
</evidence>
<dbReference type="PANTHER" id="PTHR42917:SF2">
    <property type="entry name" value="2,4-DIENOYL-COA REDUCTASE [(2E)-ENOYL-COA-PRODUCING]"/>
    <property type="match status" value="1"/>
</dbReference>
<dbReference type="InterPro" id="IPR051793">
    <property type="entry name" value="NADH:flavin_oxidoreductase"/>
</dbReference>
<dbReference type="GO" id="GO:0010181">
    <property type="term" value="F:FMN binding"/>
    <property type="evidence" value="ECO:0007669"/>
    <property type="project" value="InterPro"/>
</dbReference>
<dbReference type="Gene3D" id="3.40.50.720">
    <property type="entry name" value="NAD(P)-binding Rossmann-like Domain"/>
    <property type="match status" value="1"/>
</dbReference>
<name>A0A8J6N3S9_9DELT</name>
<dbReference type="CDD" id="cd02803">
    <property type="entry name" value="OYE_like_FMN_family"/>
    <property type="match status" value="1"/>
</dbReference>
<gene>
    <name evidence="12" type="ORF">H8E19_17750</name>
</gene>
<comment type="cofactor">
    <cofactor evidence="1">
        <name>FMN</name>
        <dbReference type="ChEBI" id="CHEBI:58210"/>
    </cofactor>
</comment>
<dbReference type="Gene3D" id="3.20.20.70">
    <property type="entry name" value="Aldolase class I"/>
    <property type="match status" value="1"/>
</dbReference>
<dbReference type="GO" id="GO:0051536">
    <property type="term" value="F:iron-sulfur cluster binding"/>
    <property type="evidence" value="ECO:0007669"/>
    <property type="project" value="UniProtKB-KW"/>
</dbReference>
<dbReference type="InterPro" id="IPR013785">
    <property type="entry name" value="Aldolase_TIM"/>
</dbReference>
<evidence type="ECO:0000313" key="13">
    <source>
        <dbReference type="Proteomes" id="UP000650524"/>
    </source>
</evidence>
<dbReference type="PRINTS" id="PR00469">
    <property type="entry name" value="PNDRDTASEII"/>
</dbReference>
<dbReference type="Proteomes" id="UP000650524">
    <property type="component" value="Unassembled WGS sequence"/>
</dbReference>
<dbReference type="SUPFAM" id="SSF51905">
    <property type="entry name" value="FAD/NAD(P)-binding domain"/>
    <property type="match status" value="1"/>
</dbReference>
<evidence type="ECO:0000259" key="11">
    <source>
        <dbReference type="Pfam" id="PF07992"/>
    </source>
</evidence>
<proteinExistence type="inferred from homology"/>
<evidence type="ECO:0000256" key="9">
    <source>
        <dbReference type="ARBA" id="ARBA00023014"/>
    </source>
</evidence>
<evidence type="ECO:0000256" key="1">
    <source>
        <dbReference type="ARBA" id="ARBA00001917"/>
    </source>
</evidence>
<dbReference type="InterPro" id="IPR036188">
    <property type="entry name" value="FAD/NAD-bd_sf"/>
</dbReference>
<reference evidence="12 13" key="1">
    <citation type="submission" date="2020-08" db="EMBL/GenBank/DDBJ databases">
        <title>Bridging the membrane lipid divide: bacteria of the FCB group superphylum have the potential to synthesize archaeal ether lipids.</title>
        <authorList>
            <person name="Villanueva L."/>
            <person name="Von Meijenfeldt F.A.B."/>
            <person name="Westbye A.B."/>
            <person name="Yadav S."/>
            <person name="Hopmans E.C."/>
            <person name="Dutilh B.E."/>
            <person name="Sinninghe Damste J.S."/>
        </authorList>
    </citation>
    <scope>NUCLEOTIDE SEQUENCE [LARGE SCALE GENOMIC DNA]</scope>
    <source>
        <strain evidence="12">NIOZ-UU27</strain>
    </source>
</reference>